<dbReference type="InterPro" id="IPR002403">
    <property type="entry name" value="Cyt_P450_E_grp-IV"/>
</dbReference>
<evidence type="ECO:0008006" key="17">
    <source>
        <dbReference type="Google" id="ProtNLM"/>
    </source>
</evidence>
<keyword evidence="6 12" id="KW-0479">Metal-binding</keyword>
<dbReference type="PANTHER" id="PTHR46206">
    <property type="entry name" value="CYTOCHROME P450"/>
    <property type="match status" value="1"/>
</dbReference>
<evidence type="ECO:0000256" key="5">
    <source>
        <dbReference type="ARBA" id="ARBA00022692"/>
    </source>
</evidence>
<dbReference type="AlphaFoldDB" id="A0A1S9RD30"/>
<evidence type="ECO:0000256" key="8">
    <source>
        <dbReference type="ARBA" id="ARBA00023002"/>
    </source>
</evidence>
<dbReference type="InterPro" id="IPR017972">
    <property type="entry name" value="Cyt_P450_CS"/>
</dbReference>
<accession>A0A1S9RD30</accession>
<dbReference type="CDD" id="cd11041">
    <property type="entry name" value="CYP503A1-like"/>
    <property type="match status" value="1"/>
</dbReference>
<dbReference type="Proteomes" id="UP000190744">
    <property type="component" value="Unassembled WGS sequence"/>
</dbReference>
<organism evidence="15 16">
    <name type="scientific">Penicillium brasilianum</name>
    <dbReference type="NCBI Taxonomy" id="104259"/>
    <lineage>
        <taxon>Eukaryota</taxon>
        <taxon>Fungi</taxon>
        <taxon>Dikarya</taxon>
        <taxon>Ascomycota</taxon>
        <taxon>Pezizomycotina</taxon>
        <taxon>Eurotiomycetes</taxon>
        <taxon>Eurotiomycetidae</taxon>
        <taxon>Eurotiales</taxon>
        <taxon>Aspergillaceae</taxon>
        <taxon>Penicillium</taxon>
    </lineage>
</organism>
<evidence type="ECO:0000256" key="9">
    <source>
        <dbReference type="ARBA" id="ARBA00023004"/>
    </source>
</evidence>
<name>A0A1S9RD30_PENBI</name>
<keyword evidence="11 14" id="KW-0472">Membrane</keyword>
<dbReference type="PROSITE" id="PS00086">
    <property type="entry name" value="CYTOCHROME_P450"/>
    <property type="match status" value="1"/>
</dbReference>
<comment type="subcellular location">
    <subcellularLocation>
        <location evidence="2">Membrane</location>
    </subcellularLocation>
</comment>
<comment type="cofactor">
    <cofactor evidence="1 12">
        <name>heme</name>
        <dbReference type="ChEBI" id="CHEBI:30413"/>
    </cofactor>
</comment>
<evidence type="ECO:0000256" key="10">
    <source>
        <dbReference type="ARBA" id="ARBA00023033"/>
    </source>
</evidence>
<dbReference type="GO" id="GO:0020037">
    <property type="term" value="F:heme binding"/>
    <property type="evidence" value="ECO:0007669"/>
    <property type="project" value="InterPro"/>
</dbReference>
<evidence type="ECO:0000256" key="1">
    <source>
        <dbReference type="ARBA" id="ARBA00001971"/>
    </source>
</evidence>
<evidence type="ECO:0000313" key="15">
    <source>
        <dbReference type="EMBL" id="OOQ82988.1"/>
    </source>
</evidence>
<dbReference type="Pfam" id="PF00067">
    <property type="entry name" value="p450"/>
    <property type="match status" value="1"/>
</dbReference>
<keyword evidence="7 14" id="KW-1133">Transmembrane helix</keyword>
<comment type="similarity">
    <text evidence="3 13">Belongs to the cytochrome P450 family.</text>
</comment>
<keyword evidence="5 14" id="KW-0812">Transmembrane</keyword>
<keyword evidence="10 13" id="KW-0503">Monooxygenase</keyword>
<evidence type="ECO:0000256" key="7">
    <source>
        <dbReference type="ARBA" id="ARBA00022989"/>
    </source>
</evidence>
<dbReference type="PRINTS" id="PR00465">
    <property type="entry name" value="EP450IV"/>
</dbReference>
<dbReference type="GO" id="GO:0004497">
    <property type="term" value="F:monooxygenase activity"/>
    <property type="evidence" value="ECO:0007669"/>
    <property type="project" value="UniProtKB-KW"/>
</dbReference>
<evidence type="ECO:0000256" key="3">
    <source>
        <dbReference type="ARBA" id="ARBA00010617"/>
    </source>
</evidence>
<evidence type="ECO:0000256" key="4">
    <source>
        <dbReference type="ARBA" id="ARBA00022617"/>
    </source>
</evidence>
<dbReference type="GO" id="GO:0016020">
    <property type="term" value="C:membrane"/>
    <property type="evidence" value="ECO:0007669"/>
    <property type="project" value="UniProtKB-SubCell"/>
</dbReference>
<evidence type="ECO:0000256" key="14">
    <source>
        <dbReference type="SAM" id="Phobius"/>
    </source>
</evidence>
<protein>
    <recommendedName>
        <fullName evidence="17">Cytochrome P450</fullName>
    </recommendedName>
</protein>
<keyword evidence="9 12" id="KW-0408">Iron</keyword>
<dbReference type="PANTHER" id="PTHR46206:SF5">
    <property type="entry name" value="P450, PUTATIVE (EUROFUNG)-RELATED"/>
    <property type="match status" value="1"/>
</dbReference>
<evidence type="ECO:0000256" key="13">
    <source>
        <dbReference type="RuleBase" id="RU000461"/>
    </source>
</evidence>
<dbReference type="InterPro" id="IPR001128">
    <property type="entry name" value="Cyt_P450"/>
</dbReference>
<dbReference type="GO" id="GO:0043386">
    <property type="term" value="P:mycotoxin biosynthetic process"/>
    <property type="evidence" value="ECO:0007669"/>
    <property type="project" value="UniProtKB-ARBA"/>
</dbReference>
<proteinExistence type="inferred from homology"/>
<dbReference type="InterPro" id="IPR036396">
    <property type="entry name" value="Cyt_P450_sf"/>
</dbReference>
<evidence type="ECO:0000313" key="16">
    <source>
        <dbReference type="Proteomes" id="UP000190744"/>
    </source>
</evidence>
<evidence type="ECO:0000256" key="12">
    <source>
        <dbReference type="PIRSR" id="PIRSR602403-1"/>
    </source>
</evidence>
<sequence>MTIMPIDWPTGLDTRQTAISICLVLPVALVLVTMLALVARSRYLANLKLIGAPVLALGDEVLTISQARTPMVSGQSPLSILYQQYRFVVNGPALIKDGYARFSNGLFEIPRTFRFGQVVLCKPELIEELKNTRSAVASPEPWIDQLLQISHVMPGYFPKGKGWPAIAKTTPGLIRGTAYKQLDRYIPHMNEAISSQLGALEFADGECAVGCFDFAYSIVARSGSFAMVGSRLSQDEEYIQAVKDHILGMIVTTRVQFLVPDGLKRYFGCFIGRLATLGTRWDMHASRKTLLKHFDARAAEYRNEMASGDLVEDHKTNPEQKEDPVEIFRWLYENSIVNQKWSYSEVIGEMLLLQFAFIYTTAYALYGALSELGQRPEYTNPLREEAEVFLANREPTVASCDQMILMDSFLKECQRLHPPAAISAHRVCVTELQLSNGITLKPGTHVGVPSGVIQYSSSAYTDPETFDGFRFAKRAAAGASNTKLVDLSPEYLVFGMGVHACPGRWMASALMKLVLGHLLLQYDVLTGSKQGAGRRESLHGSLSFEEFYVPNFGLEIRLRQKEGMKSSE</sequence>
<feature type="transmembrane region" description="Helical" evidence="14">
    <location>
        <begin position="18"/>
        <end position="39"/>
    </location>
</feature>
<dbReference type="GO" id="GO:0016705">
    <property type="term" value="F:oxidoreductase activity, acting on paired donors, with incorporation or reduction of molecular oxygen"/>
    <property type="evidence" value="ECO:0007669"/>
    <property type="project" value="InterPro"/>
</dbReference>
<gene>
    <name evidence="15" type="ORF">PEBR_38189</name>
</gene>
<evidence type="ECO:0000256" key="6">
    <source>
        <dbReference type="ARBA" id="ARBA00022723"/>
    </source>
</evidence>
<keyword evidence="8 13" id="KW-0560">Oxidoreductase</keyword>
<dbReference type="EMBL" id="LJBN01000205">
    <property type="protein sequence ID" value="OOQ82988.1"/>
    <property type="molecule type" value="Genomic_DNA"/>
</dbReference>
<feature type="binding site" description="axial binding residue" evidence="12">
    <location>
        <position position="501"/>
    </location>
    <ligand>
        <name>heme</name>
        <dbReference type="ChEBI" id="CHEBI:30413"/>
    </ligand>
    <ligandPart>
        <name>Fe</name>
        <dbReference type="ChEBI" id="CHEBI:18248"/>
    </ligandPart>
</feature>
<evidence type="ECO:0000256" key="2">
    <source>
        <dbReference type="ARBA" id="ARBA00004370"/>
    </source>
</evidence>
<dbReference type="SUPFAM" id="SSF48264">
    <property type="entry name" value="Cytochrome P450"/>
    <property type="match status" value="1"/>
</dbReference>
<comment type="caution">
    <text evidence="15">The sequence shown here is derived from an EMBL/GenBank/DDBJ whole genome shotgun (WGS) entry which is preliminary data.</text>
</comment>
<dbReference type="GO" id="GO:0005506">
    <property type="term" value="F:iron ion binding"/>
    <property type="evidence" value="ECO:0007669"/>
    <property type="project" value="InterPro"/>
</dbReference>
<reference evidence="16" key="1">
    <citation type="submission" date="2015-09" db="EMBL/GenBank/DDBJ databases">
        <authorList>
            <person name="Fill T.P."/>
            <person name="Baretta J.F."/>
            <person name="de Almeida L.G."/>
            <person name="Rocha M."/>
            <person name="de Souza D.H."/>
            <person name="Malavazi I."/>
            <person name="Cerdeira L.T."/>
            <person name="Hong H."/>
            <person name="Samborskyy M."/>
            <person name="de Vasconcelos A.T."/>
            <person name="Leadlay P."/>
            <person name="Rodrigues-Filho E."/>
        </authorList>
    </citation>
    <scope>NUCLEOTIDE SEQUENCE [LARGE SCALE GENOMIC DNA]</scope>
    <source>
        <strain evidence="16">LaBioMMi 136</strain>
    </source>
</reference>
<dbReference type="Gene3D" id="1.10.630.10">
    <property type="entry name" value="Cytochrome P450"/>
    <property type="match status" value="1"/>
</dbReference>
<keyword evidence="4 12" id="KW-0349">Heme</keyword>
<evidence type="ECO:0000256" key="11">
    <source>
        <dbReference type="ARBA" id="ARBA00023136"/>
    </source>
</evidence>